<dbReference type="EMBL" id="JAQOWY010000573">
    <property type="protein sequence ID" value="KAK1840315.1"/>
    <property type="molecule type" value="Genomic_DNA"/>
</dbReference>
<sequence length="174" mass="20356">MSRQGYRTAQWEGQPPPIEQRPWWNVRHPTAEKSPHSHDKDTPFQWMISSNHVVPGFDHPSKQENSPWCLLLRFMLMDLPHQIMHDISLQSWAEHPAPQNKAALQRPTDIAPYGKRHQRWGRRFLFSPPASCQSHESDGKWLVVAYLWRESKEWLETVDIGELIASLHCIPKVS</sequence>
<gene>
    <name evidence="2" type="ORF">CCHR01_17069</name>
</gene>
<comment type="caution">
    <text evidence="2">The sequence shown here is derived from an EMBL/GenBank/DDBJ whole genome shotgun (WGS) entry which is preliminary data.</text>
</comment>
<reference evidence="2" key="1">
    <citation type="submission" date="2023-01" db="EMBL/GenBank/DDBJ databases">
        <title>Colletotrichum chrysophilum M932 genome sequence.</title>
        <authorList>
            <person name="Baroncelli R."/>
        </authorList>
    </citation>
    <scope>NUCLEOTIDE SEQUENCE</scope>
    <source>
        <strain evidence="2">M932</strain>
    </source>
</reference>
<dbReference type="AlphaFoldDB" id="A0AAD9E9G8"/>
<evidence type="ECO:0000313" key="3">
    <source>
        <dbReference type="Proteomes" id="UP001243330"/>
    </source>
</evidence>
<name>A0AAD9E9G8_9PEZI</name>
<proteinExistence type="predicted"/>
<evidence type="ECO:0000256" key="1">
    <source>
        <dbReference type="SAM" id="MobiDB-lite"/>
    </source>
</evidence>
<feature type="region of interest" description="Disordered" evidence="1">
    <location>
        <begin position="1"/>
        <end position="23"/>
    </location>
</feature>
<accession>A0AAD9E9G8</accession>
<keyword evidence="3" id="KW-1185">Reference proteome</keyword>
<dbReference type="Proteomes" id="UP001243330">
    <property type="component" value="Unassembled WGS sequence"/>
</dbReference>
<protein>
    <submittedName>
        <fullName evidence="2">Uncharacterized protein</fullName>
    </submittedName>
</protein>
<organism evidence="2 3">
    <name type="scientific">Colletotrichum chrysophilum</name>
    <dbReference type="NCBI Taxonomy" id="1836956"/>
    <lineage>
        <taxon>Eukaryota</taxon>
        <taxon>Fungi</taxon>
        <taxon>Dikarya</taxon>
        <taxon>Ascomycota</taxon>
        <taxon>Pezizomycotina</taxon>
        <taxon>Sordariomycetes</taxon>
        <taxon>Hypocreomycetidae</taxon>
        <taxon>Glomerellales</taxon>
        <taxon>Glomerellaceae</taxon>
        <taxon>Colletotrichum</taxon>
        <taxon>Colletotrichum gloeosporioides species complex</taxon>
    </lineage>
</organism>
<evidence type="ECO:0000313" key="2">
    <source>
        <dbReference type="EMBL" id="KAK1840315.1"/>
    </source>
</evidence>